<feature type="compositionally biased region" description="Low complexity" evidence="1">
    <location>
        <begin position="336"/>
        <end position="366"/>
    </location>
</feature>
<evidence type="ECO:0000313" key="4">
    <source>
        <dbReference type="Proteomes" id="UP000030151"/>
    </source>
</evidence>
<proteinExistence type="predicted"/>
<evidence type="ECO:0000256" key="1">
    <source>
        <dbReference type="SAM" id="MobiDB-lite"/>
    </source>
</evidence>
<feature type="region of interest" description="Disordered" evidence="1">
    <location>
        <begin position="232"/>
        <end position="309"/>
    </location>
</feature>
<feature type="compositionally biased region" description="Low complexity" evidence="1">
    <location>
        <begin position="377"/>
        <end position="395"/>
    </location>
</feature>
<feature type="signal peptide" evidence="2">
    <location>
        <begin position="1"/>
        <end position="18"/>
    </location>
</feature>
<dbReference type="AlphaFoldDB" id="A0A0A1V0B3"/>
<feature type="region of interest" description="Disordered" evidence="1">
    <location>
        <begin position="336"/>
        <end position="396"/>
    </location>
</feature>
<comment type="caution">
    <text evidence="3">The sequence shown here is derived from an EMBL/GenBank/DDBJ whole genome shotgun (WGS) entry which is preliminary data.</text>
</comment>
<feature type="region of interest" description="Disordered" evidence="1">
    <location>
        <begin position="415"/>
        <end position="507"/>
    </location>
</feature>
<gene>
    <name evidence="3" type="ORF">X797_003526</name>
</gene>
<feature type="compositionally biased region" description="Polar residues" evidence="1">
    <location>
        <begin position="569"/>
        <end position="584"/>
    </location>
</feature>
<dbReference type="Proteomes" id="UP000030151">
    <property type="component" value="Unassembled WGS sequence"/>
</dbReference>
<protein>
    <recommendedName>
        <fullName evidence="5">Extracellular membrane protein CFEM domain-containing protein</fullName>
    </recommendedName>
</protein>
<evidence type="ECO:0000313" key="3">
    <source>
        <dbReference type="EMBL" id="EXV03727.1"/>
    </source>
</evidence>
<organism evidence="3 4">
    <name type="scientific">Metarhizium robertsii</name>
    <dbReference type="NCBI Taxonomy" id="568076"/>
    <lineage>
        <taxon>Eukaryota</taxon>
        <taxon>Fungi</taxon>
        <taxon>Dikarya</taxon>
        <taxon>Ascomycota</taxon>
        <taxon>Pezizomycotina</taxon>
        <taxon>Sordariomycetes</taxon>
        <taxon>Hypocreomycetidae</taxon>
        <taxon>Hypocreales</taxon>
        <taxon>Clavicipitaceae</taxon>
        <taxon>Metarhizium</taxon>
    </lineage>
</organism>
<feature type="chain" id="PRO_5001981249" description="Extracellular membrane protein CFEM domain-containing protein" evidence="2">
    <location>
        <begin position="19"/>
        <end position="623"/>
    </location>
</feature>
<feature type="compositionally biased region" description="Low complexity" evidence="1">
    <location>
        <begin position="233"/>
        <end position="248"/>
    </location>
</feature>
<dbReference type="EMBL" id="JELW01000003">
    <property type="protein sequence ID" value="EXV03727.1"/>
    <property type="molecule type" value="Genomic_DNA"/>
</dbReference>
<feature type="compositionally biased region" description="Low complexity" evidence="1">
    <location>
        <begin position="557"/>
        <end position="568"/>
    </location>
</feature>
<keyword evidence="2" id="KW-0732">Signal</keyword>
<feature type="compositionally biased region" description="Polar residues" evidence="1">
    <location>
        <begin position="458"/>
        <end position="469"/>
    </location>
</feature>
<feature type="region of interest" description="Disordered" evidence="1">
    <location>
        <begin position="549"/>
        <end position="584"/>
    </location>
</feature>
<dbReference type="HOGENOM" id="CLU_438777_0_0_1"/>
<sequence length="623" mass="65806">MRITLIGTLLLFSALARCQRVVGRTVPACVTDCQKSLAEHGLLTDSMKSTCATPKLQRAHFQCLINLCSPESYGRALAYSVSACCDTGVNIIPLHPIEISRPSQHKRSLQSKVSGKTQTGDKFTAFNQEIDSKRDLAVALTCNTGQDGVITVSLGSPQASVAPASMADDEALLFADGFKTTPERLLGQQLRRHRVFLANQVVPVSAAPPRPQSVVVLNKTSLRRAKRIHLLRTSQHSTSSCTSSSSQTDARSRHLPSDNPNTQTTDCSDDIGRWTMSTRLQTSTHESWTLDSNEWSTSRLSSSDTPCSSDLARSSVYSGQDQGFTLTSAISRNSITSTPCTASSPSSSSSFAHSGSTSSSSSTIARTSRDQFETACTTNTMSSTTSSTFTTSSSSGGNFAATPAAYTFPSPSSLPPAYTPPLEEYGYGTPPPVYDFPSQGNGGDEPRSSRSSYPTSSLDQHFSSGSGRQDGSPAAYDTSMARPTRMAHAAPAHDTNTNHDKTALQDTSSPVEVTLISSVLGEGFQTTIITVNEAQATSLAMPLALALNSPVEGRPDSSTSEPEGSESSHQNSGPSDEVNNSSSVGFETPMPAFFAGGSATTDPSIYVLISTVSLAAGFAICIL</sequence>
<evidence type="ECO:0000256" key="2">
    <source>
        <dbReference type="SAM" id="SignalP"/>
    </source>
</evidence>
<feature type="compositionally biased region" description="Polar residues" evidence="1">
    <location>
        <begin position="275"/>
        <end position="309"/>
    </location>
</feature>
<accession>A0A0A1V0B3</accession>
<reference evidence="3 4" key="1">
    <citation type="submission" date="2014-02" db="EMBL/GenBank/DDBJ databases">
        <title>The genome sequence of the entomopathogenic fungus Metarhizium robertsii ARSEF 2575.</title>
        <authorList>
            <person name="Giuliano Garisto Donzelli B."/>
            <person name="Roe B.A."/>
            <person name="Macmil S.L."/>
            <person name="Krasnoff S.B."/>
            <person name="Gibson D.M."/>
        </authorList>
    </citation>
    <scope>NUCLEOTIDE SEQUENCE [LARGE SCALE GENOMIC DNA]</scope>
    <source>
        <strain evidence="3 4">ARSEF 2575</strain>
    </source>
</reference>
<evidence type="ECO:0008006" key="5">
    <source>
        <dbReference type="Google" id="ProtNLM"/>
    </source>
</evidence>
<name>A0A0A1V0B3_9HYPO</name>